<evidence type="ECO:0000313" key="4">
    <source>
        <dbReference type="Ensembl" id="ENSENLP00000028100.1"/>
    </source>
</evidence>
<dbReference type="PRINTS" id="PR00080">
    <property type="entry name" value="SDRFAMILY"/>
</dbReference>
<sequence>MQTFTAMSSFASQYPKTVALVAVTGVGLFGLKRWMAGGVCRSKTRLDGKVVLITGGNTGIGKETAVDLAKRGARVILACRDMDRANKAAEDVRKKSRSDTVIVKKLDLASLQSVRQLAMDVLASEERLDVLINNAGIMSCPKWQTEDGFEMQFGVNHLGHFLLTNCLLDLLKKSAPSRIINVSSLAHERGQIYFDDINQEKDYDPRRSYAQSKLANVLFTRELSKRLEGTGVTTYSLHPGVIRTELGRHFWPTMSLWKRFVFTPLLFLIKSPTEGAQTTIYCAVEESLQNQSGLYYSDCAPKTAASQGRDDEAAKKLWDLSASMVGLP</sequence>
<dbReference type="InterPro" id="IPR036291">
    <property type="entry name" value="NAD(P)-bd_dom_sf"/>
</dbReference>
<dbReference type="Pfam" id="PF00106">
    <property type="entry name" value="adh_short"/>
    <property type="match status" value="1"/>
</dbReference>
<dbReference type="SUPFAM" id="SSF51735">
    <property type="entry name" value="NAD(P)-binding Rossmann-fold domains"/>
    <property type="match status" value="1"/>
</dbReference>
<organism evidence="4 5">
    <name type="scientific">Echeneis naucrates</name>
    <name type="common">Live sharksucker</name>
    <dbReference type="NCBI Taxonomy" id="173247"/>
    <lineage>
        <taxon>Eukaryota</taxon>
        <taxon>Metazoa</taxon>
        <taxon>Chordata</taxon>
        <taxon>Craniata</taxon>
        <taxon>Vertebrata</taxon>
        <taxon>Euteleostomi</taxon>
        <taxon>Actinopterygii</taxon>
        <taxon>Neopterygii</taxon>
        <taxon>Teleostei</taxon>
        <taxon>Neoteleostei</taxon>
        <taxon>Acanthomorphata</taxon>
        <taxon>Carangaria</taxon>
        <taxon>Carangiformes</taxon>
        <taxon>Echeneidae</taxon>
        <taxon>Echeneis</taxon>
    </lineage>
</organism>
<gene>
    <name evidence="4" type="primary">LOC115056086</name>
</gene>
<dbReference type="OrthoDB" id="191139at2759"/>
<dbReference type="PANTHER" id="PTHR43157:SF26">
    <property type="entry name" value="RETINOL DEHYDROGENASE-LIKE"/>
    <property type="match status" value="1"/>
</dbReference>
<protein>
    <submittedName>
        <fullName evidence="4">Retinol dehydrogenase 13-like</fullName>
    </submittedName>
</protein>
<name>A0A665V8Y6_ECHNA</name>
<dbReference type="Ensembl" id="ENSENLT00000028944.1">
    <property type="protein sequence ID" value="ENSENLP00000028100.1"/>
    <property type="gene ID" value="ENSENLG00000012559.1"/>
</dbReference>
<evidence type="ECO:0000256" key="2">
    <source>
        <dbReference type="ARBA" id="ARBA00023002"/>
    </source>
</evidence>
<dbReference type="Gene3D" id="3.40.50.720">
    <property type="entry name" value="NAD(P)-binding Rossmann-like Domain"/>
    <property type="match status" value="1"/>
</dbReference>
<evidence type="ECO:0000313" key="5">
    <source>
        <dbReference type="Proteomes" id="UP000472264"/>
    </source>
</evidence>
<proteinExistence type="inferred from homology"/>
<dbReference type="Proteomes" id="UP000472264">
    <property type="component" value="Chromosome 16"/>
</dbReference>
<evidence type="ECO:0000256" key="3">
    <source>
        <dbReference type="RuleBase" id="RU000363"/>
    </source>
</evidence>
<dbReference type="NCBIfam" id="NF004846">
    <property type="entry name" value="PRK06197.1"/>
    <property type="match status" value="1"/>
</dbReference>
<reference evidence="4" key="2">
    <citation type="submission" date="2025-08" db="UniProtKB">
        <authorList>
            <consortium name="Ensembl"/>
        </authorList>
    </citation>
    <scope>IDENTIFICATION</scope>
</reference>
<dbReference type="OMA" id="NWDDLNW"/>
<dbReference type="RefSeq" id="XP_029378203.1">
    <property type="nucleotide sequence ID" value="XM_029522343.1"/>
</dbReference>
<dbReference type="InParanoid" id="A0A665V8Y6"/>
<reference evidence="4" key="3">
    <citation type="submission" date="2025-09" db="UniProtKB">
        <authorList>
            <consortium name="Ensembl"/>
        </authorList>
    </citation>
    <scope>IDENTIFICATION</scope>
</reference>
<keyword evidence="5" id="KW-1185">Reference proteome</keyword>
<dbReference type="PANTHER" id="PTHR43157">
    <property type="entry name" value="PHOSPHATIDYLINOSITOL-GLYCAN BIOSYNTHESIS CLASS F PROTEIN-RELATED"/>
    <property type="match status" value="1"/>
</dbReference>
<dbReference type="GeneID" id="115056086"/>
<keyword evidence="2" id="KW-0560">Oxidoreductase</keyword>
<dbReference type="InterPro" id="IPR002347">
    <property type="entry name" value="SDR_fam"/>
</dbReference>
<reference evidence="4" key="1">
    <citation type="submission" date="2021-04" db="EMBL/GenBank/DDBJ databases">
        <authorList>
            <consortium name="Wellcome Sanger Institute Data Sharing"/>
        </authorList>
    </citation>
    <scope>NUCLEOTIDE SEQUENCE [LARGE SCALE GENOMIC DNA]</scope>
</reference>
<comment type="similarity">
    <text evidence="1 3">Belongs to the short-chain dehydrogenases/reductases (SDR) family.</text>
</comment>
<dbReference type="GO" id="GO:0016491">
    <property type="term" value="F:oxidoreductase activity"/>
    <property type="evidence" value="ECO:0007669"/>
    <property type="project" value="UniProtKB-KW"/>
</dbReference>
<accession>A0A665V8Y6</accession>
<dbReference type="AlphaFoldDB" id="A0A665V8Y6"/>
<evidence type="ECO:0000256" key="1">
    <source>
        <dbReference type="ARBA" id="ARBA00006484"/>
    </source>
</evidence>
<dbReference type="PRINTS" id="PR00081">
    <property type="entry name" value="GDHRDH"/>
</dbReference>